<organism evidence="1">
    <name type="scientific">marine sediment metagenome</name>
    <dbReference type="NCBI Taxonomy" id="412755"/>
    <lineage>
        <taxon>unclassified sequences</taxon>
        <taxon>metagenomes</taxon>
        <taxon>ecological metagenomes</taxon>
    </lineage>
</organism>
<proteinExistence type="predicted"/>
<dbReference type="AlphaFoldDB" id="X0SV58"/>
<evidence type="ECO:0000313" key="1">
    <source>
        <dbReference type="EMBL" id="GAF85063.1"/>
    </source>
</evidence>
<protein>
    <submittedName>
        <fullName evidence="1">Uncharacterized protein</fullName>
    </submittedName>
</protein>
<dbReference type="Gene3D" id="3.40.50.720">
    <property type="entry name" value="NAD(P)-binding Rossmann-like Domain"/>
    <property type="match status" value="1"/>
</dbReference>
<feature type="non-terminal residue" evidence="1">
    <location>
        <position position="177"/>
    </location>
</feature>
<gene>
    <name evidence="1" type="ORF">S01H1_07090</name>
</gene>
<name>X0SV58_9ZZZZ</name>
<dbReference type="EMBL" id="BARS01003657">
    <property type="protein sequence ID" value="GAF85063.1"/>
    <property type="molecule type" value="Genomic_DNA"/>
</dbReference>
<reference evidence="1" key="1">
    <citation type="journal article" date="2014" name="Front. Microbiol.">
        <title>High frequency of phylogenetically diverse reductive dehalogenase-homologous genes in deep subseafloor sedimentary metagenomes.</title>
        <authorList>
            <person name="Kawai M."/>
            <person name="Futagami T."/>
            <person name="Toyoda A."/>
            <person name="Takaki Y."/>
            <person name="Nishi S."/>
            <person name="Hori S."/>
            <person name="Arai W."/>
            <person name="Tsubouchi T."/>
            <person name="Morono Y."/>
            <person name="Uchiyama I."/>
            <person name="Ito T."/>
            <person name="Fujiyama A."/>
            <person name="Inagaki F."/>
            <person name="Takami H."/>
        </authorList>
    </citation>
    <scope>NUCLEOTIDE SEQUENCE</scope>
    <source>
        <strain evidence="1">Expedition CK06-06</strain>
    </source>
</reference>
<comment type="caution">
    <text evidence="1">The sequence shown here is derived from an EMBL/GenBank/DDBJ whole genome shotgun (WGS) entry which is preliminary data.</text>
</comment>
<accession>X0SV58</accession>
<sequence>MPPAEAVRVFLEEAGDPQVADVGFDVFGKRRVLTIEAEKVSAQPAISGPQRGAAWVAIGGGRGITSRQAFHIAERFGVRMHLVGTTPLRKDLLQENAWTLDQKESLKKTITKQALSNRQSPAKCWEPIERSIEIEETLRRFKQAGLSVAYHCCNASDSHGIQKVLEEIRATDGPIEG</sequence>